<keyword evidence="2" id="KW-1185">Reference proteome</keyword>
<dbReference type="EMBL" id="QCXQ01000001">
    <property type="protein sequence ID" value="PWG00703.1"/>
    <property type="molecule type" value="Genomic_DNA"/>
</dbReference>
<dbReference type="Proteomes" id="UP000245080">
    <property type="component" value="Unassembled WGS sequence"/>
</dbReference>
<proteinExistence type="predicted"/>
<reference evidence="1 2" key="1">
    <citation type="journal article" date="2018" name="Int. J. Syst. Evol. Microbiol.">
        <title>Lactobacillus bambusae sp. nov., isolated from a traditional fermented Ma-bamboo shoots of Taiwan.</title>
        <authorList>
            <person name="Wang L.-T."/>
        </authorList>
    </citation>
    <scope>NUCLEOTIDE SEQUENCE [LARGE SCALE GENOMIC DNA]</scope>
    <source>
        <strain evidence="1 2">BS-W1</strain>
    </source>
</reference>
<protein>
    <submittedName>
        <fullName evidence="1">Uncharacterized protein</fullName>
    </submittedName>
</protein>
<name>A0A2V1N109_9LACO</name>
<organism evidence="1 2">
    <name type="scientific">Levilactobacillus bambusae</name>
    <dbReference type="NCBI Taxonomy" id="2024736"/>
    <lineage>
        <taxon>Bacteria</taxon>
        <taxon>Bacillati</taxon>
        <taxon>Bacillota</taxon>
        <taxon>Bacilli</taxon>
        <taxon>Lactobacillales</taxon>
        <taxon>Lactobacillaceae</taxon>
        <taxon>Levilactobacillus</taxon>
    </lineage>
</organism>
<evidence type="ECO:0000313" key="1">
    <source>
        <dbReference type="EMBL" id="PWG00703.1"/>
    </source>
</evidence>
<accession>A0A2V1N109</accession>
<sequence>MILHSTQDGEQPLFLDVNNATTISGDQEAQSIFATLTLPTRVNLIFGQKNVIYVQDAHRKKYILTPGFPNPQAFKQALQLIPRLTGNSDFIDQVATSSKSDYTLKITIA</sequence>
<dbReference type="AlphaFoldDB" id="A0A2V1N109"/>
<gene>
    <name evidence="1" type="ORF">DCM90_00570</name>
</gene>
<comment type="caution">
    <text evidence="1">The sequence shown here is derived from an EMBL/GenBank/DDBJ whole genome shotgun (WGS) entry which is preliminary data.</text>
</comment>
<dbReference type="RefSeq" id="WP_109249416.1">
    <property type="nucleotide sequence ID" value="NZ_QCXQ01000001.1"/>
</dbReference>
<evidence type="ECO:0000313" key="2">
    <source>
        <dbReference type="Proteomes" id="UP000245080"/>
    </source>
</evidence>